<sequence length="523" mass="56148">MRRFTSNSRCLFRQSCVVLLFLFVIAGLLVVVSASPAFYHQQEDWRLLRSVSPATSTIGPSPLSTPRGGVASLGKRKPSSKASGVLSTQQRNAVASTSGTAAKQSTDGASIANMIFNLVKSIVGAGVLGLPAGVAAFGSTNLALIPSIVLISVIGMLSAYCFSLIGRICAYTSSVSYRQAWERSVSAKTSWIPALACFMVTSCSVLAYSMILSDTVPILLGAFTPYKSVTRTQALFGVTTVALLPLCLMKSLKALGPFSLVGIVGMIYTSMAMALRYFDGSYRDGGRYFLTLPAEFLPNFAETGSSSLVDLVLNPKLFILVSMLSTAYMAHYNASKFYWELENNTLKRYQTVVGISFGISLCLFVTVASFGFATFGTSCAGLVLQNYSTTDTLMSLSRIAVALSILFSYPLAFVGVREGLLDLIQVPQSKRSNTLLNAVTVVLLSVITGMAYLLKDLRTLLAFNGATWGNAVIYLLPTYMFVSCVKTKLPKRQELQAEVPWVIATGFVGMFMGIIGTMLAVKG</sequence>
<reference evidence="8" key="1">
    <citation type="journal article" date="2021" name="Sci. Rep.">
        <title>Diploid genomic architecture of Nitzschia inconspicua, an elite biomass production diatom.</title>
        <authorList>
            <person name="Oliver A."/>
            <person name="Podell S."/>
            <person name="Pinowska A."/>
            <person name="Traller J.C."/>
            <person name="Smith S.R."/>
            <person name="McClure R."/>
            <person name="Beliaev A."/>
            <person name="Bohutskyi P."/>
            <person name="Hill E.A."/>
            <person name="Rabines A."/>
            <person name="Zheng H."/>
            <person name="Allen L.Z."/>
            <person name="Kuo A."/>
            <person name="Grigoriev I.V."/>
            <person name="Allen A.E."/>
            <person name="Hazlebeck D."/>
            <person name="Allen E.E."/>
        </authorList>
    </citation>
    <scope>NUCLEOTIDE SEQUENCE</scope>
    <source>
        <strain evidence="8">Hildebrandi</strain>
    </source>
</reference>
<comment type="caution">
    <text evidence="8">The sequence shown here is derived from an EMBL/GenBank/DDBJ whole genome shotgun (WGS) entry which is preliminary data.</text>
</comment>
<dbReference type="PANTHER" id="PTHR22950:SF652">
    <property type="entry name" value="TRANSMEMBRANE AMINO ACID TRANSPORTER FAMILY PROTEIN"/>
    <property type="match status" value="1"/>
</dbReference>
<organism evidence="8 10">
    <name type="scientific">Nitzschia inconspicua</name>
    <dbReference type="NCBI Taxonomy" id="303405"/>
    <lineage>
        <taxon>Eukaryota</taxon>
        <taxon>Sar</taxon>
        <taxon>Stramenopiles</taxon>
        <taxon>Ochrophyta</taxon>
        <taxon>Bacillariophyta</taxon>
        <taxon>Bacillariophyceae</taxon>
        <taxon>Bacillariophycidae</taxon>
        <taxon>Bacillariales</taxon>
        <taxon>Bacillariaceae</taxon>
        <taxon>Nitzschia</taxon>
    </lineage>
</organism>
<feature type="transmembrane region" description="Helical" evidence="6">
    <location>
        <begin position="460"/>
        <end position="481"/>
    </location>
</feature>
<feature type="transmembrane region" description="Helical" evidence="6">
    <location>
        <begin position="191"/>
        <end position="211"/>
    </location>
</feature>
<evidence type="ECO:0000313" key="10">
    <source>
        <dbReference type="Proteomes" id="UP000693970"/>
    </source>
</evidence>
<feature type="transmembrane region" description="Helical" evidence="6">
    <location>
        <begin position="395"/>
        <end position="414"/>
    </location>
</feature>
<evidence type="ECO:0000256" key="1">
    <source>
        <dbReference type="ARBA" id="ARBA00004141"/>
    </source>
</evidence>
<evidence type="ECO:0000256" key="2">
    <source>
        <dbReference type="ARBA" id="ARBA00022692"/>
    </source>
</evidence>
<feature type="transmembrane region" description="Helical" evidence="6">
    <location>
        <begin position="148"/>
        <end position="170"/>
    </location>
</feature>
<dbReference type="Pfam" id="PF01490">
    <property type="entry name" value="Aa_trans"/>
    <property type="match status" value="1"/>
</dbReference>
<accession>A0A9K3K7Z5</accession>
<evidence type="ECO:0000256" key="4">
    <source>
        <dbReference type="ARBA" id="ARBA00023136"/>
    </source>
</evidence>
<feature type="transmembrane region" description="Helical" evidence="6">
    <location>
        <begin position="501"/>
        <end position="521"/>
    </location>
</feature>
<feature type="region of interest" description="Disordered" evidence="5">
    <location>
        <begin position="55"/>
        <end position="91"/>
    </location>
</feature>
<evidence type="ECO:0000256" key="5">
    <source>
        <dbReference type="SAM" id="MobiDB-lite"/>
    </source>
</evidence>
<protein>
    <submittedName>
        <fullName evidence="8">Transmembrane amino acid transporter</fullName>
    </submittedName>
</protein>
<keyword evidence="3 6" id="KW-1133">Transmembrane helix</keyword>
<dbReference type="AlphaFoldDB" id="A0A9K3K7Z5"/>
<feature type="transmembrane region" description="Helical" evidence="6">
    <location>
        <begin position="351"/>
        <end position="375"/>
    </location>
</feature>
<feature type="transmembrane region" description="Helical" evidence="6">
    <location>
        <begin position="255"/>
        <end position="278"/>
    </location>
</feature>
<reference evidence="8" key="2">
    <citation type="submission" date="2021-04" db="EMBL/GenBank/DDBJ databases">
        <authorList>
            <person name="Podell S."/>
        </authorList>
    </citation>
    <scope>NUCLEOTIDE SEQUENCE</scope>
    <source>
        <strain evidence="8">Hildebrandi</strain>
    </source>
</reference>
<feature type="compositionally biased region" description="Polar residues" evidence="5">
    <location>
        <begin position="80"/>
        <end position="91"/>
    </location>
</feature>
<gene>
    <name evidence="8" type="ORF">IV203_002641</name>
    <name evidence="9" type="ORF">IV203_034582</name>
</gene>
<dbReference type="EMBL" id="JAGRRH010000013">
    <property type="protein sequence ID" value="KAG7359484.1"/>
    <property type="molecule type" value="Genomic_DNA"/>
</dbReference>
<feature type="transmembrane region" description="Helical" evidence="6">
    <location>
        <begin position="435"/>
        <end position="454"/>
    </location>
</feature>
<dbReference type="GO" id="GO:0016020">
    <property type="term" value="C:membrane"/>
    <property type="evidence" value="ECO:0007669"/>
    <property type="project" value="UniProtKB-SubCell"/>
</dbReference>
<evidence type="ECO:0000256" key="6">
    <source>
        <dbReference type="SAM" id="Phobius"/>
    </source>
</evidence>
<feature type="domain" description="Amino acid transporter transmembrane" evidence="7">
    <location>
        <begin position="109"/>
        <end position="518"/>
    </location>
</feature>
<dbReference type="PANTHER" id="PTHR22950">
    <property type="entry name" value="AMINO ACID TRANSPORTER"/>
    <property type="match status" value="1"/>
</dbReference>
<evidence type="ECO:0000313" key="9">
    <source>
        <dbReference type="EMBL" id="KAG7359484.1"/>
    </source>
</evidence>
<feature type="transmembrane region" description="Helical" evidence="6">
    <location>
        <begin position="317"/>
        <end position="339"/>
    </location>
</feature>
<name>A0A9K3K7Z5_9STRA</name>
<dbReference type="GO" id="GO:0015179">
    <property type="term" value="F:L-amino acid transmembrane transporter activity"/>
    <property type="evidence" value="ECO:0007669"/>
    <property type="project" value="TreeGrafter"/>
</dbReference>
<dbReference type="Proteomes" id="UP000693970">
    <property type="component" value="Unassembled WGS sequence"/>
</dbReference>
<proteinExistence type="predicted"/>
<dbReference type="InterPro" id="IPR013057">
    <property type="entry name" value="AA_transpt_TM"/>
</dbReference>
<feature type="transmembrane region" description="Helical" evidence="6">
    <location>
        <begin position="231"/>
        <end position="248"/>
    </location>
</feature>
<keyword evidence="10" id="KW-1185">Reference proteome</keyword>
<comment type="subcellular location">
    <subcellularLocation>
        <location evidence="1">Membrane</location>
        <topology evidence="1">Multi-pass membrane protein</topology>
    </subcellularLocation>
</comment>
<evidence type="ECO:0000256" key="3">
    <source>
        <dbReference type="ARBA" id="ARBA00022989"/>
    </source>
</evidence>
<keyword evidence="4 6" id="KW-0472">Membrane</keyword>
<dbReference type="EMBL" id="JAGRRH010000045">
    <property type="protein sequence ID" value="KAG7338912.1"/>
    <property type="molecule type" value="Genomic_DNA"/>
</dbReference>
<evidence type="ECO:0000259" key="7">
    <source>
        <dbReference type="Pfam" id="PF01490"/>
    </source>
</evidence>
<dbReference type="OrthoDB" id="28208at2759"/>
<keyword evidence="2 6" id="KW-0812">Transmembrane</keyword>
<evidence type="ECO:0000313" key="8">
    <source>
        <dbReference type="EMBL" id="KAG7338912.1"/>
    </source>
</evidence>
<feature type="compositionally biased region" description="Polar residues" evidence="5">
    <location>
        <begin position="55"/>
        <end position="64"/>
    </location>
</feature>